<protein>
    <recommendedName>
        <fullName evidence="1">G domain-containing protein</fullName>
    </recommendedName>
</protein>
<dbReference type="GO" id="GO:0005525">
    <property type="term" value="F:GTP binding"/>
    <property type="evidence" value="ECO:0007669"/>
    <property type="project" value="InterPro"/>
</dbReference>
<accession>A0A1M4ZLF7</accession>
<dbReference type="InterPro" id="IPR006073">
    <property type="entry name" value="GTP-bd"/>
</dbReference>
<sequence>MGLEKEFKEILEELSATEDAYAKIAFVGQPGAGKSSIINGLLCEKAAEVGQGTDITREAAEYTYSFNRLVDLPGYGTDMFRFEDWKEKFSPEQYDVFVFVFSGKLTEDDSRMLADLREYASCLGRPRPVFLVRNHGEELEKEDLEHVRADIYSHLGLTEEDVPLYFVDCRYKKGFLELERAFFDMDYRQIWQSRIEGVFYGKCMQRLEKCKKKAEEAVDGHKVAAGLNGANPIPGLDIGVDMALYMDMFSDIRKAYHIDDKDLSRYSLMPIVRQVLELATKNGITLLLKNSAGKVFVQKITKYIPLIGTAFAAGLGYKLCEYAGEEYIKDCEQAAEKIMDALMEEQIKKWEDDSQLLLLKEA</sequence>
<dbReference type="Gene3D" id="3.40.50.300">
    <property type="entry name" value="P-loop containing nucleotide triphosphate hydrolases"/>
    <property type="match status" value="1"/>
</dbReference>
<organism evidence="2 3">
    <name type="scientific">Schwartzia succinivorans DSM 10502</name>
    <dbReference type="NCBI Taxonomy" id="1123243"/>
    <lineage>
        <taxon>Bacteria</taxon>
        <taxon>Bacillati</taxon>
        <taxon>Bacillota</taxon>
        <taxon>Negativicutes</taxon>
        <taxon>Selenomonadales</taxon>
        <taxon>Selenomonadaceae</taxon>
        <taxon>Schwartzia</taxon>
    </lineage>
</organism>
<dbReference type="STRING" id="1123243.SAMN02745190_02057"/>
<reference evidence="2 3" key="1">
    <citation type="submission" date="2016-11" db="EMBL/GenBank/DDBJ databases">
        <authorList>
            <person name="Jaros S."/>
            <person name="Januszkiewicz K."/>
            <person name="Wedrychowicz H."/>
        </authorList>
    </citation>
    <scope>NUCLEOTIDE SEQUENCE [LARGE SCALE GENOMIC DNA]</scope>
    <source>
        <strain evidence="2 3">DSM 10502</strain>
    </source>
</reference>
<dbReference type="PANTHER" id="PTHR32341">
    <property type="entry name" value="INTERFERON-INDUCIBLE GTPASE"/>
    <property type="match status" value="1"/>
</dbReference>
<evidence type="ECO:0000259" key="1">
    <source>
        <dbReference type="Pfam" id="PF01926"/>
    </source>
</evidence>
<dbReference type="RefSeq" id="WP_072936176.1">
    <property type="nucleotide sequence ID" value="NZ_FQUG01000008.1"/>
</dbReference>
<dbReference type="OrthoDB" id="9255830at2"/>
<feature type="domain" description="G" evidence="1">
    <location>
        <begin position="23"/>
        <end position="132"/>
    </location>
</feature>
<dbReference type="InterPro" id="IPR027417">
    <property type="entry name" value="P-loop_NTPase"/>
</dbReference>
<dbReference type="AlphaFoldDB" id="A0A1M4ZLF7"/>
<keyword evidence="3" id="KW-1185">Reference proteome</keyword>
<gene>
    <name evidence="2" type="ORF">SAMN02745190_02057</name>
</gene>
<name>A0A1M4ZLF7_9FIRM</name>
<dbReference type="PANTHER" id="PTHR32341:SF10">
    <property type="entry name" value="INTERFERON-INDUCIBLE GTPASE 5"/>
    <property type="match status" value="1"/>
</dbReference>
<dbReference type="SUPFAM" id="SSF52540">
    <property type="entry name" value="P-loop containing nucleoside triphosphate hydrolases"/>
    <property type="match status" value="1"/>
</dbReference>
<dbReference type="InterPro" id="IPR051515">
    <property type="entry name" value="IRG"/>
</dbReference>
<dbReference type="Proteomes" id="UP000184404">
    <property type="component" value="Unassembled WGS sequence"/>
</dbReference>
<dbReference type="Pfam" id="PF01926">
    <property type="entry name" value="MMR_HSR1"/>
    <property type="match status" value="1"/>
</dbReference>
<evidence type="ECO:0000313" key="3">
    <source>
        <dbReference type="Proteomes" id="UP000184404"/>
    </source>
</evidence>
<evidence type="ECO:0000313" key="2">
    <source>
        <dbReference type="EMBL" id="SHF18642.1"/>
    </source>
</evidence>
<proteinExistence type="predicted"/>
<dbReference type="EMBL" id="FQUG01000008">
    <property type="protein sequence ID" value="SHF18642.1"/>
    <property type="molecule type" value="Genomic_DNA"/>
</dbReference>